<dbReference type="VEuPathDB" id="VectorBase:ISCP_008642"/>
<keyword evidence="4" id="KW-1185">Reference proteome</keyword>
<reference evidence="2 4" key="1">
    <citation type="submission" date="2008-03" db="EMBL/GenBank/DDBJ databases">
        <title>Annotation of Ixodes scapularis.</title>
        <authorList>
            <consortium name="Ixodes scapularis Genome Project Consortium"/>
            <person name="Caler E."/>
            <person name="Hannick L.I."/>
            <person name="Bidwell S."/>
            <person name="Joardar V."/>
            <person name="Thiagarajan M."/>
            <person name="Amedeo P."/>
            <person name="Galinsky K.J."/>
            <person name="Schobel S."/>
            <person name="Inman J."/>
            <person name="Hostetler J."/>
            <person name="Miller J."/>
            <person name="Hammond M."/>
            <person name="Megy K."/>
            <person name="Lawson D."/>
            <person name="Kodira C."/>
            <person name="Sutton G."/>
            <person name="Meyer J."/>
            <person name="Hill C.A."/>
            <person name="Birren B."/>
            <person name="Nene V."/>
            <person name="Collins F."/>
            <person name="Alarcon-Chaidez F."/>
            <person name="Wikel S."/>
            <person name="Strausberg R."/>
        </authorList>
    </citation>
    <scope>NUCLEOTIDE SEQUENCE [LARGE SCALE GENOMIC DNA]</scope>
    <source>
        <strain evidence="4">Wikel</strain>
        <strain evidence="2">Wikel colony</strain>
    </source>
</reference>
<dbReference type="HOGENOM" id="CLU_1200991_0_0_1"/>
<accession>B7QFE8</accession>
<protein>
    <submittedName>
        <fullName evidence="2 3">Uncharacterized protein</fullName>
    </submittedName>
</protein>
<dbReference type="Proteomes" id="UP000001555">
    <property type="component" value="Unassembled WGS sequence"/>
</dbReference>
<sequence>MTPTGLLAALACSLGFLYQSQRVISWYLQYDFSVVPSELIRSGIIFPATITYGVFKPQYEPELRIHGSYRPDQLFQCRFISSDFRCGPVDCLRSIKMTYFRPLMQQCYTMDPWEQTEFLNCPSPWNWELHLGASWEPRETMTFFDTGFLPTVQRVVRLPSPYKSHCSDYIEKGVVPALQGYLNYDSCVQHCAMELERAQCGCVRPLHEFAGAVGWKNCPIQESGSRSFTLL</sequence>
<gene>
    <name evidence="2" type="ORF">IscW_ISCW013338</name>
</gene>
<dbReference type="OrthoDB" id="6500036at2759"/>
<name>B7QFE8_IXOSC</name>
<dbReference type="PaxDb" id="6945-B7QFE8"/>
<organism>
    <name type="scientific">Ixodes scapularis</name>
    <name type="common">Black-legged tick</name>
    <name type="synonym">Deer tick</name>
    <dbReference type="NCBI Taxonomy" id="6945"/>
    <lineage>
        <taxon>Eukaryota</taxon>
        <taxon>Metazoa</taxon>
        <taxon>Ecdysozoa</taxon>
        <taxon>Arthropoda</taxon>
        <taxon>Chelicerata</taxon>
        <taxon>Arachnida</taxon>
        <taxon>Acari</taxon>
        <taxon>Parasitiformes</taxon>
        <taxon>Ixodida</taxon>
        <taxon>Ixodoidea</taxon>
        <taxon>Ixodidae</taxon>
        <taxon>Ixodinae</taxon>
        <taxon>Ixodes</taxon>
    </lineage>
</organism>
<dbReference type="EMBL" id="ABJB010088947">
    <property type="status" value="NOT_ANNOTATED_CDS"/>
    <property type="molecule type" value="Genomic_DNA"/>
</dbReference>
<feature type="signal peptide" evidence="1">
    <location>
        <begin position="1"/>
        <end position="25"/>
    </location>
</feature>
<evidence type="ECO:0000313" key="2">
    <source>
        <dbReference type="EMBL" id="EEC17570.1"/>
    </source>
</evidence>
<dbReference type="VEuPathDB" id="VectorBase:ISCW013338"/>
<evidence type="ECO:0000313" key="3">
    <source>
        <dbReference type="EnsemblMetazoa" id="ISCW013338-PA"/>
    </source>
</evidence>
<dbReference type="InParanoid" id="B7QFE8"/>
<feature type="chain" id="PRO_5014568327" evidence="1">
    <location>
        <begin position="26"/>
        <end position="231"/>
    </location>
</feature>
<dbReference type="AlphaFoldDB" id="B7QFE8"/>
<proteinExistence type="predicted"/>
<keyword evidence="1" id="KW-0732">Signal</keyword>
<dbReference type="EnsemblMetazoa" id="ISCW013338-RA">
    <property type="protein sequence ID" value="ISCW013338-PA"/>
    <property type="gene ID" value="ISCW013338"/>
</dbReference>
<dbReference type="EMBL" id="ABJB010108008">
    <property type="status" value="NOT_ANNOTATED_CDS"/>
    <property type="molecule type" value="Genomic_DNA"/>
</dbReference>
<evidence type="ECO:0000256" key="1">
    <source>
        <dbReference type="SAM" id="SignalP"/>
    </source>
</evidence>
<dbReference type="VEuPathDB" id="VectorBase:ISCI013338"/>
<reference evidence="3" key="2">
    <citation type="submission" date="2020-05" db="UniProtKB">
        <authorList>
            <consortium name="EnsemblMetazoa"/>
        </authorList>
    </citation>
    <scope>IDENTIFICATION</scope>
    <source>
        <strain evidence="3">wikel</strain>
    </source>
</reference>
<evidence type="ECO:0000313" key="4">
    <source>
        <dbReference type="Proteomes" id="UP000001555"/>
    </source>
</evidence>
<dbReference type="EMBL" id="DS925401">
    <property type="protein sequence ID" value="EEC17570.1"/>
    <property type="molecule type" value="Genomic_DNA"/>
</dbReference>